<accession>A0AAE4Y5I9</accession>
<dbReference type="Gene3D" id="3.40.50.1820">
    <property type="entry name" value="alpha/beta hydrolase"/>
    <property type="match status" value="1"/>
</dbReference>
<keyword evidence="5" id="KW-1185">Reference proteome</keyword>
<organism evidence="4 5">
    <name type="scientific">Stagnihabitans tardus</name>
    <dbReference type="NCBI Taxonomy" id="2699202"/>
    <lineage>
        <taxon>Bacteria</taxon>
        <taxon>Pseudomonadati</taxon>
        <taxon>Pseudomonadota</taxon>
        <taxon>Alphaproteobacteria</taxon>
        <taxon>Rhodobacterales</taxon>
        <taxon>Paracoccaceae</taxon>
        <taxon>Stagnihabitans</taxon>
    </lineage>
</organism>
<dbReference type="PANTHER" id="PTHR10655:SF17">
    <property type="entry name" value="LYSOPHOSPHOLIPASE-LIKE PROTEIN 1"/>
    <property type="match status" value="1"/>
</dbReference>
<dbReference type="Pfam" id="PF02230">
    <property type="entry name" value="Abhydrolase_2"/>
    <property type="match status" value="1"/>
</dbReference>
<dbReference type="SUPFAM" id="SSF53474">
    <property type="entry name" value="alpha/beta-Hydrolases"/>
    <property type="match status" value="1"/>
</dbReference>
<dbReference type="GO" id="GO:0016787">
    <property type="term" value="F:hydrolase activity"/>
    <property type="evidence" value="ECO:0007669"/>
    <property type="project" value="UniProtKB-KW"/>
</dbReference>
<comment type="caution">
    <text evidence="4">The sequence shown here is derived from an EMBL/GenBank/DDBJ whole genome shotgun (WGS) entry which is preliminary data.</text>
</comment>
<dbReference type="InterPro" id="IPR029058">
    <property type="entry name" value="AB_hydrolase_fold"/>
</dbReference>
<dbReference type="InterPro" id="IPR003140">
    <property type="entry name" value="PLipase/COase/thioEstase"/>
</dbReference>
<evidence type="ECO:0000256" key="1">
    <source>
        <dbReference type="ARBA" id="ARBA00006499"/>
    </source>
</evidence>
<evidence type="ECO:0000313" key="4">
    <source>
        <dbReference type="EMBL" id="NBZ86098.1"/>
    </source>
</evidence>
<dbReference type="InterPro" id="IPR050565">
    <property type="entry name" value="LYPA1-2/EST-like"/>
</dbReference>
<dbReference type="Proteomes" id="UP001193501">
    <property type="component" value="Unassembled WGS sequence"/>
</dbReference>
<evidence type="ECO:0000313" key="5">
    <source>
        <dbReference type="Proteomes" id="UP001193501"/>
    </source>
</evidence>
<feature type="domain" description="Phospholipase/carboxylesterase/thioesterase" evidence="3">
    <location>
        <begin position="14"/>
        <end position="216"/>
    </location>
</feature>
<evidence type="ECO:0000259" key="3">
    <source>
        <dbReference type="Pfam" id="PF02230"/>
    </source>
</evidence>
<sequence length="219" mass="22771">MSRILRFGRKAAANGQAKSLVVFVHGYGADGSDLLSLGDVLGDHLPDTAFVAPDAPEAIPGAPFGRQWFGIPRFDGTSEERARAGLAASSEDLNAFIDQRAGYEGIGADRVVVVGFSQGAMLSFNAIPMREAPVAAVVAISGQLLHPPGLAVAVSKPPFLVMHGDEDEVVPFASMAEACNALVENGFPTYGHVMEGTGHGIAQDGLAQMLGFIRQVLGG</sequence>
<evidence type="ECO:0000256" key="2">
    <source>
        <dbReference type="ARBA" id="ARBA00022801"/>
    </source>
</evidence>
<gene>
    <name evidence="4" type="ORF">GV832_00755</name>
</gene>
<name>A0AAE4Y5I9_9RHOB</name>
<reference evidence="4" key="1">
    <citation type="submission" date="2020-01" db="EMBL/GenBank/DDBJ databases">
        <authorList>
            <person name="Chen W.-M."/>
        </authorList>
    </citation>
    <scope>NUCLEOTIDE SEQUENCE</scope>
    <source>
        <strain evidence="4">CYK-10</strain>
    </source>
</reference>
<dbReference type="EMBL" id="JAABNR010000001">
    <property type="protein sequence ID" value="NBZ86098.1"/>
    <property type="molecule type" value="Genomic_DNA"/>
</dbReference>
<proteinExistence type="inferred from homology"/>
<dbReference type="AlphaFoldDB" id="A0AAE4Y5I9"/>
<keyword evidence="2" id="KW-0378">Hydrolase</keyword>
<dbReference type="PANTHER" id="PTHR10655">
    <property type="entry name" value="LYSOPHOSPHOLIPASE-RELATED"/>
    <property type="match status" value="1"/>
</dbReference>
<comment type="similarity">
    <text evidence="1">Belongs to the AB hydrolase superfamily. AB hydrolase 2 family.</text>
</comment>
<dbReference type="RefSeq" id="WP_168772898.1">
    <property type="nucleotide sequence ID" value="NZ_JAABNR010000001.1"/>
</dbReference>
<protein>
    <submittedName>
        <fullName evidence="4">Prolyl oligopeptidase family serine peptidase</fullName>
    </submittedName>
</protein>